<evidence type="ECO:0000313" key="3">
    <source>
        <dbReference type="EMBL" id="CAC5409423.1"/>
    </source>
</evidence>
<dbReference type="Gene3D" id="3.40.50.300">
    <property type="entry name" value="P-loop containing nucleotide triphosphate hydrolases"/>
    <property type="match status" value="1"/>
</dbReference>
<dbReference type="AlphaFoldDB" id="A0A6J8DLB6"/>
<dbReference type="PANTHER" id="PTHR26392:SF92">
    <property type="entry name" value="PROTEIN KINASE DOMAIN-CONTAINING PROTEIN"/>
    <property type="match status" value="1"/>
</dbReference>
<feature type="coiled-coil region" evidence="1">
    <location>
        <begin position="538"/>
        <end position="565"/>
    </location>
</feature>
<dbReference type="Pfam" id="PF00350">
    <property type="entry name" value="Dynamin_N"/>
    <property type="match status" value="1"/>
</dbReference>
<proteinExistence type="predicted"/>
<sequence length="806" mass="93563">MLLLSVTATTYDFKCPERPHRKIRAKWLCYSIEENYSCLFDLQQRTFKESCSFTSDFVRPGQKYVISGRRRNTNCSNVRYQPFKFYSSELSKCAFVKIQCVEEGQVTFSEGSTREDRTCRCDYTKGYTFLYTPKHQCFCAPGEADCSCYFANCTQISSLSSETEVTKTAATDISSNSTSNKNISSEEHIDIVRKMYESLEEILNMTEFDKDLQEELAAAYPNTGYMNVLSSAKRDLVRNDCGIIVTGETSAGKTTLINQFVGQKVFPTKNIAATATVCRIRNSKVLMLKAYTKEGLLLKDEEFENIEHMKSVIKEYIDISHIKQDIKESVFYTDVYLPVPILKGNVIIVDTPGIGESEELDNILMDLWPHAVSFVFIINAKNAGGIQEDRLLRILKNILDNIENMPCFDPREVFFLTNQWDIVENDDEDETKNDKTNKSESRTWKLILTKLRKGWPEVKEKRIYQTSLKQVGKGIKNDYTINFKRFEADLSKTIERNQNKRVEFYLSFLQIFLRDANRGIAARVKLLEHSGEKHKHMIQNSLEKIDRLETLSNKHKDNLEDHKTKLFNDLTKLLLQYLNSISTQEEILFPEGDKSIDEYQLGRVEPAIKLRLNGAIEKWFNNSVAREKMETAYKNVHLALHDIQLEFGKIEMNITGIGPKLEPDNQIYLQRIIAGAADFLIDKSLSFILPFYFGIDKIDLDIKFFLLEEEGRKFRAMKLYQNTVKTIPEKHLKEMYEIFFGKQYSKTISCIFEREIPNKIKSMRTTNEKMLNELFSLRSKHEHLLKLNTMMDDLKLKIKNYKDTNE</sequence>
<dbReference type="SUPFAM" id="SSF52540">
    <property type="entry name" value="P-loop containing nucleoside triphosphate hydrolases"/>
    <property type="match status" value="1"/>
</dbReference>
<dbReference type="Proteomes" id="UP000507470">
    <property type="component" value="Unassembled WGS sequence"/>
</dbReference>
<name>A0A6J8DLB6_MYTCO</name>
<dbReference type="EMBL" id="CACVKT020007642">
    <property type="protein sequence ID" value="CAC5409423.1"/>
    <property type="molecule type" value="Genomic_DNA"/>
</dbReference>
<dbReference type="InterPro" id="IPR045063">
    <property type="entry name" value="Dynamin_N"/>
</dbReference>
<evidence type="ECO:0000256" key="1">
    <source>
        <dbReference type="SAM" id="Coils"/>
    </source>
</evidence>
<dbReference type="PANTHER" id="PTHR26392">
    <property type="entry name" value="MITOGEN-ACTIVATED PROTEIN KINASE KINASE KINASE 7-RELATED"/>
    <property type="match status" value="1"/>
</dbReference>
<accession>A0A6J8DLB6</accession>
<organism evidence="3 4">
    <name type="scientific">Mytilus coruscus</name>
    <name type="common">Sea mussel</name>
    <dbReference type="NCBI Taxonomy" id="42192"/>
    <lineage>
        <taxon>Eukaryota</taxon>
        <taxon>Metazoa</taxon>
        <taxon>Spiralia</taxon>
        <taxon>Lophotrochozoa</taxon>
        <taxon>Mollusca</taxon>
        <taxon>Bivalvia</taxon>
        <taxon>Autobranchia</taxon>
        <taxon>Pteriomorphia</taxon>
        <taxon>Mytilida</taxon>
        <taxon>Mytiloidea</taxon>
        <taxon>Mytilidae</taxon>
        <taxon>Mytilinae</taxon>
        <taxon>Mytilus</taxon>
    </lineage>
</organism>
<dbReference type="OrthoDB" id="8927528at2759"/>
<protein>
    <recommendedName>
        <fullName evidence="2">Dynamin N-terminal domain-containing protein</fullName>
    </recommendedName>
</protein>
<evidence type="ECO:0000313" key="4">
    <source>
        <dbReference type="Proteomes" id="UP000507470"/>
    </source>
</evidence>
<dbReference type="InterPro" id="IPR027417">
    <property type="entry name" value="P-loop_NTPase"/>
</dbReference>
<feature type="domain" description="Dynamin N-terminal" evidence="2">
    <location>
        <begin position="243"/>
        <end position="383"/>
    </location>
</feature>
<keyword evidence="1" id="KW-0175">Coiled coil</keyword>
<gene>
    <name evidence="3" type="ORF">MCOR_42712</name>
</gene>
<evidence type="ECO:0000259" key="2">
    <source>
        <dbReference type="Pfam" id="PF00350"/>
    </source>
</evidence>
<keyword evidence="4" id="KW-1185">Reference proteome</keyword>
<reference evidence="3 4" key="1">
    <citation type="submission" date="2020-06" db="EMBL/GenBank/DDBJ databases">
        <authorList>
            <person name="Li R."/>
            <person name="Bekaert M."/>
        </authorList>
    </citation>
    <scope>NUCLEOTIDE SEQUENCE [LARGE SCALE GENOMIC DNA]</scope>
    <source>
        <strain evidence="4">wild</strain>
    </source>
</reference>